<proteinExistence type="predicted"/>
<feature type="transmembrane region" description="Helical" evidence="5">
    <location>
        <begin position="12"/>
        <end position="30"/>
    </location>
</feature>
<keyword evidence="3 5" id="KW-1133">Transmembrane helix</keyword>
<keyword evidence="7" id="KW-1185">Reference proteome</keyword>
<dbReference type="Proteomes" id="UP000318521">
    <property type="component" value="Unassembled WGS sequence"/>
</dbReference>
<evidence type="ECO:0000256" key="3">
    <source>
        <dbReference type="ARBA" id="ARBA00022989"/>
    </source>
</evidence>
<accession>A0A553ZVI7</accession>
<dbReference type="RefSeq" id="WP_143849924.1">
    <property type="nucleotide sequence ID" value="NZ_VLXZ01000011.1"/>
</dbReference>
<evidence type="ECO:0000313" key="6">
    <source>
        <dbReference type="EMBL" id="TSB45498.1"/>
    </source>
</evidence>
<dbReference type="Pfam" id="PF09685">
    <property type="entry name" value="MamF_MmsF"/>
    <property type="match status" value="1"/>
</dbReference>
<evidence type="ECO:0000256" key="1">
    <source>
        <dbReference type="ARBA" id="ARBA00004141"/>
    </source>
</evidence>
<comment type="subcellular location">
    <subcellularLocation>
        <location evidence="1">Membrane</location>
        <topology evidence="1">Multi-pass membrane protein</topology>
    </subcellularLocation>
</comment>
<dbReference type="EMBL" id="VLXZ01000011">
    <property type="protein sequence ID" value="TSB45498.1"/>
    <property type="molecule type" value="Genomic_DNA"/>
</dbReference>
<dbReference type="InterPro" id="IPR019109">
    <property type="entry name" value="MamF_MmsF"/>
</dbReference>
<gene>
    <name evidence="6" type="ORF">FN960_16340</name>
</gene>
<feature type="transmembrane region" description="Helical" evidence="5">
    <location>
        <begin position="70"/>
        <end position="88"/>
    </location>
</feature>
<reference evidence="6 7" key="1">
    <citation type="submission" date="2019-07" db="EMBL/GenBank/DDBJ databases">
        <authorList>
            <person name="Park Y.J."/>
            <person name="Jeong S.E."/>
            <person name="Jung H.S."/>
        </authorList>
    </citation>
    <scope>NUCLEOTIDE SEQUENCE [LARGE SCALE GENOMIC DNA]</scope>
    <source>
        <strain evidence="7">P16(2019)</strain>
    </source>
</reference>
<feature type="transmembrane region" description="Helical" evidence="5">
    <location>
        <begin position="42"/>
        <end position="64"/>
    </location>
</feature>
<name>A0A553ZVI7_9BACI</name>
<organism evidence="6 7">
    <name type="scientific">Alkalicoccobacillus porphyridii</name>
    <dbReference type="NCBI Taxonomy" id="2597270"/>
    <lineage>
        <taxon>Bacteria</taxon>
        <taxon>Bacillati</taxon>
        <taxon>Bacillota</taxon>
        <taxon>Bacilli</taxon>
        <taxon>Bacillales</taxon>
        <taxon>Bacillaceae</taxon>
        <taxon>Alkalicoccobacillus</taxon>
    </lineage>
</organism>
<evidence type="ECO:0000256" key="5">
    <source>
        <dbReference type="SAM" id="Phobius"/>
    </source>
</evidence>
<evidence type="ECO:0000313" key="7">
    <source>
        <dbReference type="Proteomes" id="UP000318521"/>
    </source>
</evidence>
<evidence type="ECO:0000256" key="4">
    <source>
        <dbReference type="ARBA" id="ARBA00023136"/>
    </source>
</evidence>
<keyword evidence="4 5" id="KW-0472">Membrane</keyword>
<dbReference type="AlphaFoldDB" id="A0A553ZVI7"/>
<comment type="caution">
    <text evidence="6">The sequence shown here is derived from an EMBL/GenBank/DDBJ whole genome shotgun (WGS) entry which is preliminary data.</text>
</comment>
<evidence type="ECO:0000256" key="2">
    <source>
        <dbReference type="ARBA" id="ARBA00022692"/>
    </source>
</evidence>
<evidence type="ECO:0008006" key="8">
    <source>
        <dbReference type="Google" id="ProtNLM"/>
    </source>
</evidence>
<dbReference type="OrthoDB" id="7595353at2"/>
<keyword evidence="2 5" id="KW-0812">Transmembrane</keyword>
<protein>
    <recommendedName>
        <fullName evidence="8">DUF4870 domain-containing protein</fullName>
    </recommendedName>
</protein>
<sequence>MSYQTDAQQNKLLAIVAYIPILFLIPLFVAKDSAFARYHANQGILVTIIWAAGLVVASILPGFLSGLFSTVWMLALIACFIIGLLNVLRGETNPLPFIGETKIIK</sequence>